<feature type="domain" description="DUF2059" evidence="2">
    <location>
        <begin position="107"/>
        <end position="164"/>
    </location>
</feature>
<dbReference type="EMBL" id="JWSY01000040">
    <property type="protein sequence ID" value="KIC55002.1"/>
    <property type="molecule type" value="Genomic_DNA"/>
</dbReference>
<proteinExistence type="predicted"/>
<dbReference type="Pfam" id="PF09832">
    <property type="entry name" value="DUF2059"/>
    <property type="match status" value="1"/>
</dbReference>
<organism evidence="3 4">
    <name type="scientific">Brevundimonas nasdae</name>
    <dbReference type="NCBI Taxonomy" id="172043"/>
    <lineage>
        <taxon>Bacteria</taxon>
        <taxon>Pseudomonadati</taxon>
        <taxon>Pseudomonadota</taxon>
        <taxon>Alphaproteobacteria</taxon>
        <taxon>Caulobacterales</taxon>
        <taxon>Caulobacteraceae</taxon>
        <taxon>Brevundimonas</taxon>
    </lineage>
</organism>
<feature type="signal peptide" evidence="1">
    <location>
        <begin position="1"/>
        <end position="26"/>
    </location>
</feature>
<dbReference type="RefSeq" id="WP_039248431.1">
    <property type="nucleotide sequence ID" value="NZ_JWSY01000040.1"/>
</dbReference>
<name>A0A0B4CEX3_9CAUL</name>
<dbReference type="Proteomes" id="UP000031166">
    <property type="component" value="Unassembled WGS sequence"/>
</dbReference>
<evidence type="ECO:0000256" key="1">
    <source>
        <dbReference type="SAM" id="SignalP"/>
    </source>
</evidence>
<accession>A0A0B4CEX3</accession>
<dbReference type="AlphaFoldDB" id="A0A0B4CEX3"/>
<gene>
    <name evidence="3" type="ORF">RM53_15675</name>
</gene>
<evidence type="ECO:0000259" key="2">
    <source>
        <dbReference type="Pfam" id="PF09832"/>
    </source>
</evidence>
<dbReference type="InterPro" id="IPR018637">
    <property type="entry name" value="DUF2059"/>
</dbReference>
<keyword evidence="1" id="KW-0732">Signal</keyword>
<protein>
    <recommendedName>
        <fullName evidence="2">DUF2059 domain-containing protein</fullName>
    </recommendedName>
</protein>
<evidence type="ECO:0000313" key="3">
    <source>
        <dbReference type="EMBL" id="KIC55002.1"/>
    </source>
</evidence>
<reference evidence="3 4" key="1">
    <citation type="submission" date="2014-12" db="EMBL/GenBank/DDBJ databases">
        <title>Genome sequencing of Brevundimonas nasdae TPW30.</title>
        <authorList>
            <person name="Tan P.W."/>
            <person name="Chan K.-G."/>
        </authorList>
    </citation>
    <scope>NUCLEOTIDE SEQUENCE [LARGE SCALE GENOMIC DNA]</scope>
    <source>
        <strain evidence="3 4">TPW30</strain>
    </source>
</reference>
<feature type="chain" id="PRO_5002100458" description="DUF2059 domain-containing protein" evidence="1">
    <location>
        <begin position="27"/>
        <end position="190"/>
    </location>
</feature>
<dbReference type="STRING" id="172043.RM53_15675"/>
<comment type="caution">
    <text evidence="3">The sequence shown here is derived from an EMBL/GenBank/DDBJ whole genome shotgun (WGS) entry which is preliminary data.</text>
</comment>
<evidence type="ECO:0000313" key="4">
    <source>
        <dbReference type="Proteomes" id="UP000031166"/>
    </source>
</evidence>
<sequence length="190" mass="20718">MIITRKLALAASLGLALGLSATGAHAQAETQSDTVVVTRVEPAPQDAGLARRSTLARELIDLSVGPNFMKEFERAMVTQMGELDKKGGEEAIWVRANMPSMISRMIERFMDDLAPIYGSVFTEEELVAQIAFYRTAVGRSVAAKTISLSMASQEIETAAMTNLMEEFESKYCARFDCGEGEQTGAKPSRR</sequence>